<sequence>MRAFFPSESCKETQLSALNPQSWLQVERGKLSKLASHFSSSSSIESLIKVPEPPILPFYKPVDYVEVLAQIHEELESCPPQIRSKLYLLQFQVFRGLGEFKLMRRSLRSAWQNASTVHEKLVFGAWLMYEKQGEELIADLLATCGKCAQEFGPIDISAQLPLDLSVSSYETVSMNGNQISKNVIFRIGGEKIVCNRQKISSLGAPFHAMLNGCFSESLCEDIDLSENNISAVGMRAINEFSMTGSLSEVPPNLLLEILVFANKFCCERLKDACDRKLASLVFSRDDAVELMEIALEENCQVLAASCLQVILNDLPDCLSDDRVVEIFRNANREQRLIMVGPASYSLYCLLCEVAMNLDPRSDTTACFLERLVEFTENDRQRLLAFHQLACVRLLRKEYEEAERLFEEALNGGHIYSIAGLARLGYINGHKLWSYEKLSSVISTISPLGWMYQERSLYCEGDKRWVDLEKATELDPTLTYPYMYRAASLMRKENVEAALAEINRVLGFKLALECLELRFCFYLALEDYQSAICDVQAILTLSPEYRMFEGRVAASQLRTLVREHVENWTAADCWLQLYDRWSSVDDIGSLSVIYQMLESDAGKGVLYFRQSLLLLRLNCPEAAMRSLQLARQHASTEHERLVYEGWILYDTGHCVEGLQKAEDSIKIKRSFEAFFLKAYALADSNQDPSCSSTVVSLLEDALKCPSDRLRKGQALNNLGSVHVDRGNLDLAADCYINALKIRHTRAHQGLARVHFLKNNKVAAYDEMTKLIEKARNNASAYEKRSEYCDRELTKADLEMVTQLDPLRVYPYRYRAAVLMDGHKEKEAIAELSRAIAFKADLHLLHLRAAFHEHVGDVLGALRDCRAALSVDPNHQEMLELHSRVNSHEP</sequence>
<comment type="caution">
    <text evidence="4">The sequence shown here is derived from an EMBL/GenBank/DDBJ whole genome shotgun (WGS) entry which is preliminary data.</text>
</comment>
<dbReference type="InterPro" id="IPR011333">
    <property type="entry name" value="SKP1/BTB/POZ_sf"/>
</dbReference>
<dbReference type="InterPro" id="IPR044631">
    <property type="entry name" value="ETO1-like"/>
</dbReference>
<keyword evidence="5" id="KW-1185">Reference proteome</keyword>
<dbReference type="EMBL" id="VOIH02000010">
    <property type="protein sequence ID" value="KAF3436249.1"/>
    <property type="molecule type" value="Genomic_DNA"/>
</dbReference>
<proteinExistence type="predicted"/>
<feature type="domain" description="BTB" evidence="3">
    <location>
        <begin position="181"/>
        <end position="281"/>
    </location>
</feature>
<dbReference type="PANTHER" id="PTHR44203:SF2">
    <property type="entry name" value="ETO1-LIKE PROTEIN 1"/>
    <property type="match status" value="1"/>
</dbReference>
<dbReference type="Gene3D" id="1.25.40.10">
    <property type="entry name" value="Tetratricopeptide repeat domain"/>
    <property type="match status" value="3"/>
</dbReference>
<dbReference type="AlphaFoldDB" id="A0A8K0DYC0"/>
<dbReference type="Proteomes" id="UP000796880">
    <property type="component" value="Unassembled WGS sequence"/>
</dbReference>
<dbReference type="GO" id="GO:0010105">
    <property type="term" value="P:negative regulation of ethylene-activated signaling pathway"/>
    <property type="evidence" value="ECO:0007669"/>
    <property type="project" value="InterPro"/>
</dbReference>
<dbReference type="PROSITE" id="PS50005">
    <property type="entry name" value="TPR"/>
    <property type="match status" value="1"/>
</dbReference>
<gene>
    <name evidence="4" type="ORF">FNV43_RR23341</name>
</gene>
<dbReference type="Gene3D" id="3.30.710.10">
    <property type="entry name" value="Potassium Channel Kv1.1, Chain A"/>
    <property type="match status" value="1"/>
</dbReference>
<name>A0A8K0DYC0_9ROSA</name>
<keyword evidence="2" id="KW-0802">TPR repeat</keyword>
<dbReference type="SUPFAM" id="SSF48452">
    <property type="entry name" value="TPR-like"/>
    <property type="match status" value="3"/>
</dbReference>
<evidence type="ECO:0000256" key="1">
    <source>
        <dbReference type="ARBA" id="ARBA00004906"/>
    </source>
</evidence>
<dbReference type="PANTHER" id="PTHR44203">
    <property type="entry name" value="ETO1-RELATED"/>
    <property type="match status" value="1"/>
</dbReference>
<accession>A0A8K0DYC0</accession>
<protein>
    <recommendedName>
        <fullName evidence="3">BTB domain-containing protein</fullName>
    </recommendedName>
</protein>
<reference evidence="4" key="1">
    <citation type="submission" date="2020-03" db="EMBL/GenBank/DDBJ databases">
        <title>A high-quality chromosome-level genome assembly of a woody plant with both climbing and erect habits, Rhamnella rubrinervis.</title>
        <authorList>
            <person name="Lu Z."/>
            <person name="Yang Y."/>
            <person name="Zhu X."/>
            <person name="Sun Y."/>
        </authorList>
    </citation>
    <scope>NUCLEOTIDE SEQUENCE</scope>
    <source>
        <strain evidence="4">BYM</strain>
        <tissue evidence="4">Leaf</tissue>
    </source>
</reference>
<dbReference type="InterPro" id="IPR000210">
    <property type="entry name" value="BTB/POZ_dom"/>
</dbReference>
<evidence type="ECO:0000256" key="2">
    <source>
        <dbReference type="PROSITE-ProRule" id="PRU00339"/>
    </source>
</evidence>
<evidence type="ECO:0000313" key="5">
    <source>
        <dbReference type="Proteomes" id="UP000796880"/>
    </source>
</evidence>
<feature type="repeat" description="TPR" evidence="2">
    <location>
        <begin position="711"/>
        <end position="744"/>
    </location>
</feature>
<dbReference type="InterPro" id="IPR019734">
    <property type="entry name" value="TPR_rpt"/>
</dbReference>
<evidence type="ECO:0000313" key="4">
    <source>
        <dbReference type="EMBL" id="KAF3436249.1"/>
    </source>
</evidence>
<dbReference type="SMART" id="SM00225">
    <property type="entry name" value="BTB"/>
    <property type="match status" value="1"/>
</dbReference>
<evidence type="ECO:0000259" key="3">
    <source>
        <dbReference type="SMART" id="SM00225"/>
    </source>
</evidence>
<dbReference type="SUPFAM" id="SSF54695">
    <property type="entry name" value="POZ domain"/>
    <property type="match status" value="1"/>
</dbReference>
<comment type="pathway">
    <text evidence="1">Protein modification; protein ubiquitination.</text>
</comment>
<dbReference type="OrthoDB" id="1893081at2759"/>
<organism evidence="4 5">
    <name type="scientific">Rhamnella rubrinervis</name>
    <dbReference type="NCBI Taxonomy" id="2594499"/>
    <lineage>
        <taxon>Eukaryota</taxon>
        <taxon>Viridiplantae</taxon>
        <taxon>Streptophyta</taxon>
        <taxon>Embryophyta</taxon>
        <taxon>Tracheophyta</taxon>
        <taxon>Spermatophyta</taxon>
        <taxon>Magnoliopsida</taxon>
        <taxon>eudicotyledons</taxon>
        <taxon>Gunneridae</taxon>
        <taxon>Pentapetalae</taxon>
        <taxon>rosids</taxon>
        <taxon>fabids</taxon>
        <taxon>Rosales</taxon>
        <taxon>Rhamnaceae</taxon>
        <taxon>rhamnoid group</taxon>
        <taxon>Rhamneae</taxon>
        <taxon>Rhamnella</taxon>
    </lineage>
</organism>
<dbReference type="SMART" id="SM00028">
    <property type="entry name" value="TPR"/>
    <property type="match status" value="5"/>
</dbReference>
<dbReference type="InterPro" id="IPR011990">
    <property type="entry name" value="TPR-like_helical_dom_sf"/>
</dbReference>